<evidence type="ECO:0000256" key="3">
    <source>
        <dbReference type="SAM" id="MobiDB-lite"/>
    </source>
</evidence>
<accession>A0A6M0S029</accession>
<dbReference type="SUPFAM" id="SSF51905">
    <property type="entry name" value="FAD/NAD(P)-binding domain"/>
    <property type="match status" value="1"/>
</dbReference>
<evidence type="ECO:0000256" key="1">
    <source>
        <dbReference type="ARBA" id="ARBA00022630"/>
    </source>
</evidence>
<dbReference type="EMBL" id="QZCE01000001">
    <property type="protein sequence ID" value="NEZ61828.1"/>
    <property type="molecule type" value="Genomic_DNA"/>
</dbReference>
<sequence length="61" mass="6082">MQDVLVIGSGPAGLAIAAALGTQNLKVHGRAPTGPSIPWSTTFPGQRPLSGVEGDADKSGK</sequence>
<comment type="caution">
    <text evidence="5">The sequence shown here is derived from an EMBL/GenBank/DDBJ whole genome shotgun (WGS) entry which is preliminary data.</text>
</comment>
<dbReference type="Proteomes" id="UP000473574">
    <property type="component" value="Unassembled WGS sequence"/>
</dbReference>
<dbReference type="Gene3D" id="3.50.50.60">
    <property type="entry name" value="FAD/NAD(P)-binding domain"/>
    <property type="match status" value="1"/>
</dbReference>
<evidence type="ECO:0000259" key="4">
    <source>
        <dbReference type="Pfam" id="PF00890"/>
    </source>
</evidence>
<keyword evidence="2" id="KW-0560">Oxidoreductase</keyword>
<gene>
    <name evidence="5" type="ORF">D0962_03400</name>
</gene>
<dbReference type="InterPro" id="IPR003953">
    <property type="entry name" value="FAD-dep_OxRdtase_2_FAD-bd"/>
</dbReference>
<proteinExistence type="predicted"/>
<dbReference type="GO" id="GO:0016491">
    <property type="term" value="F:oxidoreductase activity"/>
    <property type="evidence" value="ECO:0007669"/>
    <property type="project" value="UniProtKB-KW"/>
</dbReference>
<protein>
    <recommendedName>
        <fullName evidence="4">FAD-dependent oxidoreductase 2 FAD-binding domain-containing protein</fullName>
    </recommendedName>
</protein>
<evidence type="ECO:0000313" key="5">
    <source>
        <dbReference type="EMBL" id="NEZ61828.1"/>
    </source>
</evidence>
<feature type="domain" description="FAD-dependent oxidoreductase 2 FAD-binding" evidence="4">
    <location>
        <begin position="3"/>
        <end position="27"/>
    </location>
</feature>
<keyword evidence="1" id="KW-0285">Flavoprotein</keyword>
<dbReference type="AlphaFoldDB" id="A0A6M0S029"/>
<organism evidence="5 6">
    <name type="scientific">Adonisia turfae CCMR0082</name>
    <dbReference type="NCBI Taxonomy" id="2304604"/>
    <lineage>
        <taxon>Bacteria</taxon>
        <taxon>Bacillati</taxon>
        <taxon>Cyanobacteriota</taxon>
        <taxon>Adonisia</taxon>
        <taxon>Adonisia turfae</taxon>
    </lineage>
</organism>
<dbReference type="Pfam" id="PF00890">
    <property type="entry name" value="FAD_binding_2"/>
    <property type="match status" value="1"/>
</dbReference>
<evidence type="ECO:0000256" key="2">
    <source>
        <dbReference type="ARBA" id="ARBA00023002"/>
    </source>
</evidence>
<evidence type="ECO:0000313" key="6">
    <source>
        <dbReference type="Proteomes" id="UP000473574"/>
    </source>
</evidence>
<feature type="region of interest" description="Disordered" evidence="3">
    <location>
        <begin position="31"/>
        <end position="61"/>
    </location>
</feature>
<dbReference type="InterPro" id="IPR036188">
    <property type="entry name" value="FAD/NAD-bd_sf"/>
</dbReference>
<name>A0A6M0S029_9CYAN</name>
<reference evidence="5 6" key="1">
    <citation type="journal article" date="2020" name="Microb. Ecol.">
        <title>Ecogenomics of the Marine Benthic Filamentous Cyanobacterium Adonisia.</title>
        <authorList>
            <person name="Walter J.M."/>
            <person name="Coutinho F.H."/>
            <person name="Leomil L."/>
            <person name="Hargreaves P.I."/>
            <person name="Campeao M.E."/>
            <person name="Vieira V.V."/>
            <person name="Silva B.S."/>
            <person name="Fistarol G.O."/>
            <person name="Salomon P.S."/>
            <person name="Sawabe T."/>
            <person name="Mino S."/>
            <person name="Hosokawa M."/>
            <person name="Miyashita H."/>
            <person name="Maruyama F."/>
            <person name="van Verk M.C."/>
            <person name="Dutilh B.E."/>
            <person name="Thompson C.C."/>
            <person name="Thompson F.L."/>
        </authorList>
    </citation>
    <scope>NUCLEOTIDE SEQUENCE [LARGE SCALE GENOMIC DNA]</scope>
    <source>
        <strain evidence="5 6">CCMR0082</strain>
    </source>
</reference>